<dbReference type="InterPro" id="IPR035986">
    <property type="entry name" value="PKD_dom_sf"/>
</dbReference>
<keyword evidence="1" id="KW-0732">Signal</keyword>
<accession>A0A562SFT4</accession>
<gene>
    <name evidence="2" type="ORF">IQ13_2887</name>
</gene>
<dbReference type="AlphaFoldDB" id="A0A562SFT4"/>
<protein>
    <submittedName>
        <fullName evidence="2">Gliding motility-associated-like protein</fullName>
    </submittedName>
</protein>
<dbReference type="NCBIfam" id="TIGR04131">
    <property type="entry name" value="Bac_Flav_CTERM"/>
    <property type="match status" value="1"/>
</dbReference>
<dbReference type="InterPro" id="IPR014755">
    <property type="entry name" value="Cu-Rt/internalin_Ig-like"/>
</dbReference>
<dbReference type="Gene3D" id="2.60.40.1220">
    <property type="match status" value="2"/>
</dbReference>
<comment type="caution">
    <text evidence="2">The sequence shown here is derived from an EMBL/GenBank/DDBJ whole genome shotgun (WGS) entry which is preliminary data.</text>
</comment>
<proteinExistence type="predicted"/>
<sequence length="653" mass="70283">MPFAHAQPCTAQGQTPATAFSLCGNTSFFQPTLPVCRNGGLFVPGCTNQNTSYGDNNPVYYTFTCKNAGTFGFTVSPADPIQDYNWMLYDITGRNPNDIFADKTLVLTGNWSGSTGNTGAAANGINFIQCRSLPVFGEKPTFTAMPLLQTGHVYVLMVSNVDYAGNFSLAVQGGTADISDDNSTPFRSSIAACSNNSITLVFNKKIKCSSIASNGSDFMLQPATASIVAARGINCTNSNETDSIVLTFSAAVTQGQYQISINTGTDGNTLVDRCNNNIASNTTIPVSISPFAVITNVQPNACNATALTLTFSKPVQCNSIAADGSDFSITGHALAQIQHVQTTCNNGYTNSVILQLQQPLNTAGNYTIVCKKGTNGNTFVDECNKETAAGTSTSFRIKPAVDASFTYSISYGCMTDTIQFTHAGGNEINYWLWLFENGSAVGASATQLFTTSGLTLARLVVDNGQCRDTAAETILLPDKLSVDFDVMDTACAGEEIFIVNRSTNATAWSWDFGNNTFSSLEKPLPVTYTAATNNRPYTITLTATKDNCTSSLSKQVYIDPYCALFMPTAFSPNDDGLNDYFGPARTTALREMQLKIFNRYGVLLFQSSAGNTSWNGRYNNLLQPMGNYVWQLSWRDPASGSVMQKKGNVWLLR</sequence>
<evidence type="ECO:0000313" key="2">
    <source>
        <dbReference type="EMBL" id="TWI80215.1"/>
    </source>
</evidence>
<dbReference type="Pfam" id="PF13585">
    <property type="entry name" value="CHU_C"/>
    <property type="match status" value="1"/>
</dbReference>
<dbReference type="InterPro" id="IPR026341">
    <property type="entry name" value="T9SS_type_B"/>
</dbReference>
<dbReference type="Gene3D" id="2.60.40.10">
    <property type="entry name" value="Immunoglobulins"/>
    <property type="match status" value="2"/>
</dbReference>
<dbReference type="InterPro" id="IPR013783">
    <property type="entry name" value="Ig-like_fold"/>
</dbReference>
<name>A0A562SFT4_9BACT</name>
<evidence type="ECO:0000313" key="3">
    <source>
        <dbReference type="Proteomes" id="UP000316167"/>
    </source>
</evidence>
<dbReference type="SUPFAM" id="SSF49299">
    <property type="entry name" value="PKD domain"/>
    <property type="match status" value="2"/>
</dbReference>
<reference evidence="2 3" key="1">
    <citation type="journal article" date="2015" name="Stand. Genomic Sci.">
        <title>Genomic Encyclopedia of Bacterial and Archaeal Type Strains, Phase III: the genomes of soil and plant-associated and newly described type strains.</title>
        <authorList>
            <person name="Whitman W.B."/>
            <person name="Woyke T."/>
            <person name="Klenk H.P."/>
            <person name="Zhou Y."/>
            <person name="Lilburn T.G."/>
            <person name="Beck B.J."/>
            <person name="De Vos P."/>
            <person name="Vandamme P."/>
            <person name="Eisen J.A."/>
            <person name="Garrity G."/>
            <person name="Hugenholtz P."/>
            <person name="Kyrpides N.C."/>
        </authorList>
    </citation>
    <scope>NUCLEOTIDE SEQUENCE [LARGE SCALE GENOMIC DNA]</scope>
    <source>
        <strain evidence="2 3">CGMCC 1.7271</strain>
    </source>
</reference>
<evidence type="ECO:0000256" key="1">
    <source>
        <dbReference type="ARBA" id="ARBA00022729"/>
    </source>
</evidence>
<dbReference type="EMBL" id="VLLE01000005">
    <property type="protein sequence ID" value="TWI80215.1"/>
    <property type="molecule type" value="Genomic_DNA"/>
</dbReference>
<dbReference type="Proteomes" id="UP000316167">
    <property type="component" value="Unassembled WGS sequence"/>
</dbReference>
<dbReference type="CDD" id="cd00146">
    <property type="entry name" value="PKD"/>
    <property type="match status" value="1"/>
</dbReference>
<organism evidence="2 3">
    <name type="scientific">Lacibacter cauensis</name>
    <dbReference type="NCBI Taxonomy" id="510947"/>
    <lineage>
        <taxon>Bacteria</taxon>
        <taxon>Pseudomonadati</taxon>
        <taxon>Bacteroidota</taxon>
        <taxon>Chitinophagia</taxon>
        <taxon>Chitinophagales</taxon>
        <taxon>Chitinophagaceae</taxon>
        <taxon>Lacibacter</taxon>
    </lineage>
</organism>
<keyword evidence="3" id="KW-1185">Reference proteome</keyword>